<dbReference type="EC" id="3.4.11.2" evidence="4"/>
<dbReference type="GO" id="GO:0016020">
    <property type="term" value="C:membrane"/>
    <property type="evidence" value="ECO:0007669"/>
    <property type="project" value="TreeGrafter"/>
</dbReference>
<dbReference type="InterPro" id="IPR014782">
    <property type="entry name" value="Peptidase_M1_dom"/>
</dbReference>
<dbReference type="Proteomes" id="UP000245535">
    <property type="component" value="Unassembled WGS sequence"/>
</dbReference>
<dbReference type="RefSeq" id="WP_109622559.1">
    <property type="nucleotide sequence ID" value="NZ_QGDO01000009.1"/>
</dbReference>
<dbReference type="GO" id="GO:0016285">
    <property type="term" value="F:alanyl aminopeptidase activity"/>
    <property type="evidence" value="ECO:0007669"/>
    <property type="project" value="UniProtKB-EC"/>
</dbReference>
<dbReference type="AlphaFoldDB" id="A0A315Z0G0"/>
<evidence type="ECO:0000259" key="13">
    <source>
        <dbReference type="Pfam" id="PF17900"/>
    </source>
</evidence>
<dbReference type="PROSITE" id="PS51257">
    <property type="entry name" value="PROKAR_LIPOPROTEIN"/>
    <property type="match status" value="1"/>
</dbReference>
<dbReference type="GO" id="GO:0005615">
    <property type="term" value="C:extracellular space"/>
    <property type="evidence" value="ECO:0007669"/>
    <property type="project" value="TreeGrafter"/>
</dbReference>
<evidence type="ECO:0000259" key="12">
    <source>
        <dbReference type="Pfam" id="PF01433"/>
    </source>
</evidence>
<evidence type="ECO:0000256" key="2">
    <source>
        <dbReference type="ARBA" id="ARBA00001947"/>
    </source>
</evidence>
<dbReference type="CDD" id="cd09603">
    <property type="entry name" value="M1_APN_like"/>
    <property type="match status" value="1"/>
</dbReference>
<keyword evidence="6 14" id="KW-0031">Aminopeptidase</keyword>
<dbReference type="Pfam" id="PF01433">
    <property type="entry name" value="Peptidase_M1"/>
    <property type="match status" value="1"/>
</dbReference>
<dbReference type="PRINTS" id="PR00756">
    <property type="entry name" value="ALADIPTASE"/>
</dbReference>
<evidence type="ECO:0000256" key="4">
    <source>
        <dbReference type="ARBA" id="ARBA00012564"/>
    </source>
</evidence>
<evidence type="ECO:0000256" key="8">
    <source>
        <dbReference type="ARBA" id="ARBA00022723"/>
    </source>
</evidence>
<dbReference type="Gene3D" id="1.10.390.10">
    <property type="entry name" value="Neutral Protease Domain 2"/>
    <property type="match status" value="1"/>
</dbReference>
<feature type="domain" description="Peptidase M1 membrane alanine aminopeptidase" evidence="12">
    <location>
        <begin position="301"/>
        <end position="507"/>
    </location>
</feature>
<dbReference type="InterPro" id="IPR045357">
    <property type="entry name" value="Aminopeptidase_N-like_N"/>
</dbReference>
<evidence type="ECO:0000256" key="3">
    <source>
        <dbReference type="ARBA" id="ARBA00010136"/>
    </source>
</evidence>
<dbReference type="SUPFAM" id="SSF48371">
    <property type="entry name" value="ARM repeat"/>
    <property type="match status" value="1"/>
</dbReference>
<evidence type="ECO:0000256" key="9">
    <source>
        <dbReference type="ARBA" id="ARBA00022801"/>
    </source>
</evidence>
<evidence type="ECO:0000256" key="10">
    <source>
        <dbReference type="ARBA" id="ARBA00022833"/>
    </source>
</evidence>
<evidence type="ECO:0000313" key="15">
    <source>
        <dbReference type="Proteomes" id="UP000245535"/>
    </source>
</evidence>
<keyword evidence="8" id="KW-0479">Metal-binding</keyword>
<keyword evidence="7" id="KW-0645">Protease</keyword>
<dbReference type="GO" id="GO:0006508">
    <property type="term" value="P:proteolysis"/>
    <property type="evidence" value="ECO:0007669"/>
    <property type="project" value="UniProtKB-KW"/>
</dbReference>
<dbReference type="GO" id="GO:0043171">
    <property type="term" value="P:peptide catabolic process"/>
    <property type="evidence" value="ECO:0007669"/>
    <property type="project" value="TreeGrafter"/>
</dbReference>
<evidence type="ECO:0000256" key="1">
    <source>
        <dbReference type="ARBA" id="ARBA00000098"/>
    </source>
</evidence>
<dbReference type="Pfam" id="PF17900">
    <property type="entry name" value="Peptidase_M1_N"/>
    <property type="match status" value="1"/>
</dbReference>
<dbReference type="GO" id="GO:0042277">
    <property type="term" value="F:peptide binding"/>
    <property type="evidence" value="ECO:0007669"/>
    <property type="project" value="TreeGrafter"/>
</dbReference>
<dbReference type="GO" id="GO:0008270">
    <property type="term" value="F:zinc ion binding"/>
    <property type="evidence" value="ECO:0007669"/>
    <property type="project" value="InterPro"/>
</dbReference>
<accession>A0A315Z0G0</accession>
<gene>
    <name evidence="14" type="ORF">BC781_109139</name>
</gene>
<comment type="catalytic activity">
    <reaction evidence="1">
        <text>Release of an N-terminal amino acid, Xaa-|-Yaa- from a peptide, amide or arylamide. Xaa is preferably Ala, but may be most amino acids including Pro (slow action). When a terminal hydrophobic residue is followed by a prolyl residue, the two may be released as an intact Xaa-Pro dipeptide.</text>
        <dbReference type="EC" id="3.4.11.2"/>
    </reaction>
</comment>
<dbReference type="OrthoDB" id="100605at2"/>
<dbReference type="PANTHER" id="PTHR11533:SF174">
    <property type="entry name" value="PUROMYCIN-SENSITIVE AMINOPEPTIDASE-RELATED"/>
    <property type="match status" value="1"/>
</dbReference>
<dbReference type="InterPro" id="IPR016024">
    <property type="entry name" value="ARM-type_fold"/>
</dbReference>
<dbReference type="GO" id="GO:0005737">
    <property type="term" value="C:cytoplasm"/>
    <property type="evidence" value="ECO:0007669"/>
    <property type="project" value="TreeGrafter"/>
</dbReference>
<dbReference type="InterPro" id="IPR011989">
    <property type="entry name" value="ARM-like"/>
</dbReference>
<proteinExistence type="inferred from homology"/>
<dbReference type="InterPro" id="IPR042097">
    <property type="entry name" value="Aminopeptidase_N-like_N_sf"/>
</dbReference>
<organism evidence="14 15">
    <name type="scientific">Sediminitomix flava</name>
    <dbReference type="NCBI Taxonomy" id="379075"/>
    <lineage>
        <taxon>Bacteria</taxon>
        <taxon>Pseudomonadati</taxon>
        <taxon>Bacteroidota</taxon>
        <taxon>Cytophagia</taxon>
        <taxon>Cytophagales</taxon>
        <taxon>Flammeovirgaceae</taxon>
        <taxon>Sediminitomix</taxon>
    </lineage>
</organism>
<dbReference type="InterPro" id="IPR027268">
    <property type="entry name" value="Peptidase_M4/M1_CTD_sf"/>
</dbReference>
<evidence type="ECO:0000313" key="14">
    <source>
        <dbReference type="EMBL" id="PWJ36123.1"/>
    </source>
</evidence>
<dbReference type="InterPro" id="IPR001930">
    <property type="entry name" value="Peptidase_M1"/>
</dbReference>
<name>A0A315Z0G0_SEDFL</name>
<sequence>MFLSKYTNLLFILFLVFIGCKSSQPSAIESTEQFNDSTTTQILVLPEEPMQAEPIWASKKGVYRPERTKYFDLKHQLLDIRFDWEKQHVLGKTTLTLSPYFYPQERVVLNAKGFDFHEVALLDGKKRIPLKYEYDQELVEIFLDRPYTRKDQLRLFISYTAKPNERILGGSNAILSDKGLYFINPLNKEEGKPQQIWTQGETEASSCWFPTLDAPNTKMTQEVYITVQDHFKTLSNGALISQKKNKDGTRTDYWKQDLVHAPYLTMLAVGEFEVIKESWNGIPVEYYVEAPYKDFAKGTFGHTPEMLTFYSELFDYPYPWAKYSQIVVRDFVSGAMENTTATVHMEDLQQDSRGQLDQDWDFLIAHELIHHWFGNLVTCESWANLPLNESFANYGEYLWREHKYGKTEADFALEDEWLLYLNESESKQEPLVRYNYLDKEDMFDSHSYAKGGVILNYLRYIIGDEAFFLSVHNYLKDRAFKTAEIHHLRMAIEETIGEDMNWFFNQWVMNAGHPYLIVEDKFENGTYTIGITQQQDTLYTPLYRLPTEVGFYDGENWVNHDLEIDGYYTEYSFQLDTMPKLTLFDPYKTIPAVIEHNKDSVAWLRQFEKAPHIVHRIDALTHLLPLLNESEVARVLLDAMDDPFWGVREGVAEIMVYYNGEYETELKEKLTSLVLNDPKSYVRAAALNTVYEISENFPLELTEKALQDSSYLVATTALYAYAQSGAEDILEKAAEFRDSKNINAIFILADLYGTLNVPNQLDWYLSKRSQLSTSYKGAYYNYLGAYVLNQPLEEQARAADYLLEEARTHPIAAIRSSAYFSLGLLIEDPEIRSRVAEVAKSEKDPTVLETIELIGL</sequence>
<evidence type="ECO:0000256" key="11">
    <source>
        <dbReference type="ARBA" id="ARBA00023049"/>
    </source>
</evidence>
<comment type="cofactor">
    <cofactor evidence="2">
        <name>Zn(2+)</name>
        <dbReference type="ChEBI" id="CHEBI:29105"/>
    </cofactor>
</comment>
<dbReference type="InterPro" id="IPR050344">
    <property type="entry name" value="Peptidase_M1_aminopeptidases"/>
</dbReference>
<dbReference type="Gene3D" id="1.25.10.10">
    <property type="entry name" value="Leucine-rich Repeat Variant"/>
    <property type="match status" value="1"/>
</dbReference>
<keyword evidence="11" id="KW-0482">Metalloprotease</keyword>
<comment type="caution">
    <text evidence="14">The sequence shown here is derived from an EMBL/GenBank/DDBJ whole genome shotgun (WGS) entry which is preliminary data.</text>
</comment>
<evidence type="ECO:0000256" key="6">
    <source>
        <dbReference type="ARBA" id="ARBA00022438"/>
    </source>
</evidence>
<dbReference type="SUPFAM" id="SSF55486">
    <property type="entry name" value="Metalloproteases ('zincins'), catalytic domain"/>
    <property type="match status" value="1"/>
</dbReference>
<reference evidence="14 15" key="1">
    <citation type="submission" date="2018-03" db="EMBL/GenBank/DDBJ databases">
        <title>Genomic Encyclopedia of Archaeal and Bacterial Type Strains, Phase II (KMG-II): from individual species to whole genera.</title>
        <authorList>
            <person name="Goeker M."/>
        </authorList>
    </citation>
    <scope>NUCLEOTIDE SEQUENCE [LARGE SCALE GENOMIC DNA]</scope>
    <source>
        <strain evidence="14 15">DSM 28229</strain>
    </source>
</reference>
<dbReference type="PANTHER" id="PTHR11533">
    <property type="entry name" value="PROTEASE M1 ZINC METALLOPROTEASE"/>
    <property type="match status" value="1"/>
</dbReference>
<keyword evidence="9" id="KW-0378">Hydrolase</keyword>
<keyword evidence="15" id="KW-1185">Reference proteome</keyword>
<evidence type="ECO:0000256" key="7">
    <source>
        <dbReference type="ARBA" id="ARBA00022670"/>
    </source>
</evidence>
<dbReference type="GO" id="GO:0070006">
    <property type="term" value="F:metalloaminopeptidase activity"/>
    <property type="evidence" value="ECO:0007669"/>
    <property type="project" value="TreeGrafter"/>
</dbReference>
<evidence type="ECO:0000256" key="5">
    <source>
        <dbReference type="ARBA" id="ARBA00015611"/>
    </source>
</evidence>
<dbReference type="EMBL" id="QGDO01000009">
    <property type="protein sequence ID" value="PWJ36123.1"/>
    <property type="molecule type" value="Genomic_DNA"/>
</dbReference>
<keyword evidence="10" id="KW-0862">Zinc</keyword>
<comment type="similarity">
    <text evidence="3">Belongs to the peptidase M1 family.</text>
</comment>
<feature type="domain" description="Aminopeptidase N-like N-terminal" evidence="13">
    <location>
        <begin position="77"/>
        <end position="264"/>
    </location>
</feature>
<dbReference type="Gene3D" id="2.60.40.1730">
    <property type="entry name" value="tricorn interacting facor f3 domain"/>
    <property type="match status" value="1"/>
</dbReference>
<dbReference type="SUPFAM" id="SSF63737">
    <property type="entry name" value="Leukotriene A4 hydrolase N-terminal domain"/>
    <property type="match status" value="1"/>
</dbReference>
<protein>
    <recommendedName>
        <fullName evidence="5">Aminopeptidase N</fullName>
        <ecNumber evidence="4">3.4.11.2</ecNumber>
    </recommendedName>
</protein>